<feature type="region of interest" description="Disordered" evidence="1">
    <location>
        <begin position="497"/>
        <end position="559"/>
    </location>
</feature>
<feature type="compositionally biased region" description="Polar residues" evidence="1">
    <location>
        <begin position="513"/>
        <end position="525"/>
    </location>
</feature>
<protein>
    <submittedName>
        <fullName evidence="2">Uncharacterized protein</fullName>
    </submittedName>
</protein>
<organism evidence="2 3">
    <name type="scientific">Toxoplasma gondii GAB2-2007-GAL-DOM2</name>
    <dbReference type="NCBI Taxonomy" id="1130820"/>
    <lineage>
        <taxon>Eukaryota</taxon>
        <taxon>Sar</taxon>
        <taxon>Alveolata</taxon>
        <taxon>Apicomplexa</taxon>
        <taxon>Conoidasida</taxon>
        <taxon>Coccidia</taxon>
        <taxon>Eucoccidiorida</taxon>
        <taxon>Eimeriorina</taxon>
        <taxon>Sarcocystidae</taxon>
        <taxon>Toxoplasma</taxon>
    </lineage>
</organism>
<proteinExistence type="predicted"/>
<feature type="region of interest" description="Disordered" evidence="1">
    <location>
        <begin position="1"/>
        <end position="44"/>
    </location>
</feature>
<name>A0A086JS58_TOXGO</name>
<dbReference type="AlphaFoldDB" id="A0A086JS58"/>
<accession>A0A086JS58</accession>
<feature type="compositionally biased region" description="Polar residues" evidence="1">
    <location>
        <begin position="1"/>
        <end position="10"/>
    </location>
</feature>
<comment type="caution">
    <text evidence="2">The sequence shown here is derived from an EMBL/GenBank/DDBJ whole genome shotgun (WGS) entry which is preliminary data.</text>
</comment>
<feature type="region of interest" description="Disordered" evidence="1">
    <location>
        <begin position="452"/>
        <end position="480"/>
    </location>
</feature>
<dbReference type="EMBL" id="AHZU02001204">
    <property type="protein sequence ID" value="KFG34976.1"/>
    <property type="molecule type" value="Genomic_DNA"/>
</dbReference>
<evidence type="ECO:0000256" key="1">
    <source>
        <dbReference type="SAM" id="MobiDB-lite"/>
    </source>
</evidence>
<feature type="compositionally biased region" description="Basic residues" evidence="1">
    <location>
        <begin position="536"/>
        <end position="549"/>
    </location>
</feature>
<sequence>MKGIDKTQSVAPDAFARTGKQGGTAVSDSSAAPGDTRFQTNSYRSWVPNPEDMIDNEAFGIARNAFYESKLEMPHPLIPVNGTGFQPEPVLPEYMYPHEVRCPAGWLAYGPHCITIVAVPVWTTCPGDRSFKRHGLRSRMAVASPGICAVTVSRIILLRETGVSLVCPGGYEPHFSEVLAFTPNDVENGKTGKSNEPIGRAFTCTQLDSIPIAVAAGDHCPPGYSISDVGTCEARKQVGPSVSCPEGFVLGGEQTSPYAILSQEFAKCGAVEYYLGKVWCPDGFLPLGIDLPNLPFGSSLDAFGTVDRIAQAAEANRLSPSPRSLKRMEDTNSLQRRKAKIHKVASELRSVFPDSFVDVLLQNTLSEMHVEAETNPLDEEEMQQEGSWKEDAKSEGHRTDQGMDELEIGDTLSDDMEEDLNEDVWIVDDTEAEMEVDYELADNFDFQLKADSQRSPTNEASLQTQGRQSATEGSPISKLNSEAIPSSLASFEETTIKQAQARGTTPAVHPHRNVSSESQQGTSETLNRDGETGGHSGRKRRSEVRRKRRMQEQRKTSEGVQATPNLIMQLEAKIPPGGACVHIVGVFEGHCDKIECHGGIMKKIHQLVYDWVDYRLRVDIRQVDMFIPNGRDFRRTTPG</sequence>
<dbReference type="OrthoDB" id="329184at2759"/>
<feature type="compositionally biased region" description="Polar residues" evidence="1">
    <location>
        <begin position="453"/>
        <end position="480"/>
    </location>
</feature>
<feature type="region of interest" description="Disordered" evidence="1">
    <location>
        <begin position="374"/>
        <end position="405"/>
    </location>
</feature>
<reference evidence="2 3" key="1">
    <citation type="submission" date="2014-02" db="EMBL/GenBank/DDBJ databases">
        <authorList>
            <person name="Sibley D."/>
            <person name="Venepally P."/>
            <person name="Karamycheva S."/>
            <person name="Hadjithomas M."/>
            <person name="Khan A."/>
            <person name="Brunk B."/>
            <person name="Roos D."/>
            <person name="Caler E."/>
            <person name="Lorenzi H."/>
        </authorList>
    </citation>
    <scope>NUCLEOTIDE SEQUENCE [LARGE SCALE GENOMIC DNA]</scope>
    <source>
        <strain evidence="2 3">GAB2-2007-GAL-DOM2</strain>
    </source>
</reference>
<dbReference type="VEuPathDB" id="ToxoDB:TGDOM2_208760"/>
<evidence type="ECO:0000313" key="2">
    <source>
        <dbReference type="EMBL" id="KFG34976.1"/>
    </source>
</evidence>
<gene>
    <name evidence="2" type="ORF">TGDOM2_208760</name>
</gene>
<evidence type="ECO:0000313" key="3">
    <source>
        <dbReference type="Proteomes" id="UP000028837"/>
    </source>
</evidence>
<dbReference type="Proteomes" id="UP000028837">
    <property type="component" value="Unassembled WGS sequence"/>
</dbReference>
<feature type="compositionally biased region" description="Basic and acidic residues" evidence="1">
    <location>
        <begin position="387"/>
        <end position="401"/>
    </location>
</feature>